<dbReference type="RefSeq" id="WP_094603673.1">
    <property type="nucleotide sequence ID" value="NZ_CP155573.1"/>
</dbReference>
<feature type="chain" id="PRO_5047078888" evidence="1">
    <location>
        <begin position="24"/>
        <end position="118"/>
    </location>
</feature>
<accession>A0ABZ3IUF2</accession>
<protein>
    <submittedName>
        <fullName evidence="2">Uncharacterized protein</fullName>
    </submittedName>
</protein>
<sequence>MKKRCLFIVLCIASILVIGAASAAASSDLEFSPSKVYFTENNTLMVEGNFYNTGTFISWLPKANVEITFTTDNGPKTISQSFTNLDLMINTQGVRYWNFELHDVSKVEFKSWKVKFSY</sequence>
<gene>
    <name evidence="2" type="ORF">SPSIL_055240</name>
</gene>
<evidence type="ECO:0000313" key="3">
    <source>
        <dbReference type="Proteomes" id="UP000216752"/>
    </source>
</evidence>
<reference evidence="2" key="1">
    <citation type="submission" date="2024-05" db="EMBL/GenBank/DDBJ databases">
        <title>Isolation and characterization of Sporomusa carbonis sp. nov., a carboxydotrophic hydrogenogen in the genus of Sporomusa isolated from a charcoal burning pile.</title>
        <authorList>
            <person name="Boeer T."/>
            <person name="Rosenbaum F."/>
            <person name="Eysell L."/>
            <person name="Mueller V."/>
            <person name="Daniel R."/>
            <person name="Poehlein A."/>
        </authorList>
    </citation>
    <scope>NUCLEOTIDE SEQUENCE [LARGE SCALE GENOMIC DNA]</scope>
    <source>
        <strain evidence="2">DSM 10669</strain>
    </source>
</reference>
<dbReference type="Proteomes" id="UP000216752">
    <property type="component" value="Chromosome"/>
</dbReference>
<keyword evidence="1" id="KW-0732">Signal</keyword>
<dbReference type="EMBL" id="CP155573">
    <property type="protein sequence ID" value="XFO69292.1"/>
    <property type="molecule type" value="Genomic_DNA"/>
</dbReference>
<name>A0ABZ3IUF2_9FIRM</name>
<keyword evidence="3" id="KW-1185">Reference proteome</keyword>
<proteinExistence type="predicted"/>
<evidence type="ECO:0000256" key="1">
    <source>
        <dbReference type="SAM" id="SignalP"/>
    </source>
</evidence>
<organism evidence="2 3">
    <name type="scientific">Sporomusa silvacetica DSM 10669</name>
    <dbReference type="NCBI Taxonomy" id="1123289"/>
    <lineage>
        <taxon>Bacteria</taxon>
        <taxon>Bacillati</taxon>
        <taxon>Bacillota</taxon>
        <taxon>Negativicutes</taxon>
        <taxon>Selenomonadales</taxon>
        <taxon>Sporomusaceae</taxon>
        <taxon>Sporomusa</taxon>
    </lineage>
</organism>
<feature type="signal peptide" evidence="1">
    <location>
        <begin position="1"/>
        <end position="23"/>
    </location>
</feature>
<evidence type="ECO:0000313" key="2">
    <source>
        <dbReference type="EMBL" id="XFO69292.1"/>
    </source>
</evidence>